<dbReference type="RefSeq" id="WP_143969565.1">
    <property type="nucleotide sequence ID" value="NZ_VJOO01000027.1"/>
</dbReference>
<evidence type="ECO:0000313" key="2">
    <source>
        <dbReference type="Proteomes" id="UP000316388"/>
    </source>
</evidence>
<reference evidence="1 2" key="1">
    <citation type="submission" date="2019-07" db="EMBL/GenBank/DDBJ databases">
        <title>Tepidimonas fonticaldi AT-A2 draft genome.</title>
        <authorList>
            <person name="Da Costa M.S."/>
            <person name="Froufe H.J.C."/>
            <person name="Egas C."/>
            <person name="Albuquerque L."/>
        </authorList>
    </citation>
    <scope>NUCLEOTIDE SEQUENCE [LARGE SCALE GENOMIC DNA]</scope>
    <source>
        <strain evidence="1 2">AT-A2</strain>
    </source>
</reference>
<gene>
    <name evidence="1" type="ORF">Tfont_02297</name>
</gene>
<comment type="caution">
    <text evidence="1">The sequence shown here is derived from an EMBL/GenBank/DDBJ whole genome shotgun (WGS) entry which is preliminary data.</text>
</comment>
<accession>A0A554XHM8</accession>
<dbReference type="AlphaFoldDB" id="A0A554XHM8"/>
<sequence length="167" mass="18613">MTELQRITTEYSEAEDRLRLAGEDAQGQTVVLWLTQRLLSRLVAHLCRWLEQQGGNAPLVEVRQEFAQQKARAELAPQPPVRADAETQGVLVHSVDLKRSRAGLVLHFKGVGGNVVASLKLQPKPLRQWLNIVYDQYLQAGWPTTVWPAWVAEAKPAATPARAAVLH</sequence>
<protein>
    <submittedName>
        <fullName evidence="1">Uncharacterized protein</fullName>
    </submittedName>
</protein>
<dbReference type="EMBL" id="VJOO01000027">
    <property type="protein sequence ID" value="TSE35323.1"/>
    <property type="molecule type" value="Genomic_DNA"/>
</dbReference>
<name>A0A554XHM8_9BURK</name>
<organism evidence="1 2">
    <name type="scientific">Tepidimonas fonticaldi</name>
    <dbReference type="NCBI Taxonomy" id="1101373"/>
    <lineage>
        <taxon>Bacteria</taxon>
        <taxon>Pseudomonadati</taxon>
        <taxon>Pseudomonadota</taxon>
        <taxon>Betaproteobacteria</taxon>
        <taxon>Burkholderiales</taxon>
        <taxon>Tepidimonas</taxon>
    </lineage>
</organism>
<proteinExistence type="predicted"/>
<evidence type="ECO:0000313" key="1">
    <source>
        <dbReference type="EMBL" id="TSE35323.1"/>
    </source>
</evidence>
<dbReference type="Proteomes" id="UP000316388">
    <property type="component" value="Unassembled WGS sequence"/>
</dbReference>